<dbReference type="EMBL" id="JAZDQP010000001">
    <property type="protein sequence ID" value="MEE1864874.1"/>
    <property type="molecule type" value="Genomic_DNA"/>
</dbReference>
<dbReference type="GO" id="GO:0003677">
    <property type="term" value="F:DNA binding"/>
    <property type="evidence" value="ECO:0007669"/>
    <property type="project" value="UniProtKB-KW"/>
</dbReference>
<keyword evidence="7" id="KW-1185">Reference proteome</keyword>
<dbReference type="InterPro" id="IPR036390">
    <property type="entry name" value="WH_DNA-bd_sf"/>
</dbReference>
<dbReference type="Pfam" id="PF00126">
    <property type="entry name" value="HTH_1"/>
    <property type="match status" value="1"/>
</dbReference>
<feature type="domain" description="HTH lysR-type" evidence="5">
    <location>
        <begin position="23"/>
        <end position="68"/>
    </location>
</feature>
<evidence type="ECO:0000259" key="5">
    <source>
        <dbReference type="PROSITE" id="PS50931"/>
    </source>
</evidence>
<evidence type="ECO:0000256" key="1">
    <source>
        <dbReference type="ARBA" id="ARBA00009437"/>
    </source>
</evidence>
<evidence type="ECO:0000256" key="4">
    <source>
        <dbReference type="ARBA" id="ARBA00023163"/>
    </source>
</evidence>
<evidence type="ECO:0000313" key="7">
    <source>
        <dbReference type="Proteomes" id="UP001307839"/>
    </source>
</evidence>
<keyword evidence="3" id="KW-0238">DNA-binding</keyword>
<comment type="caution">
    <text evidence="6">The sequence shown here is derived from an EMBL/GenBank/DDBJ whole genome shotgun (WGS) entry which is preliminary data.</text>
</comment>
<dbReference type="PANTHER" id="PTHR30419:SF8">
    <property type="entry name" value="NITROGEN ASSIMILATION TRANSCRIPTIONAL ACTIVATOR-RELATED"/>
    <property type="match status" value="1"/>
</dbReference>
<evidence type="ECO:0000256" key="3">
    <source>
        <dbReference type="ARBA" id="ARBA00023125"/>
    </source>
</evidence>
<evidence type="ECO:0000313" key="6">
    <source>
        <dbReference type="EMBL" id="MEE1864874.1"/>
    </source>
</evidence>
<dbReference type="InterPro" id="IPR005119">
    <property type="entry name" value="LysR_subst-bd"/>
</dbReference>
<dbReference type="RefSeq" id="WP_136476096.1">
    <property type="nucleotide sequence ID" value="NZ_JAZDCU010000001.1"/>
</dbReference>
<protein>
    <submittedName>
        <fullName evidence="6">LysR family transcriptional regulator</fullName>
    </submittedName>
</protein>
<dbReference type="GO" id="GO:0003700">
    <property type="term" value="F:DNA-binding transcription factor activity"/>
    <property type="evidence" value="ECO:0007669"/>
    <property type="project" value="InterPro"/>
</dbReference>
<dbReference type="SUPFAM" id="SSF46785">
    <property type="entry name" value="Winged helix' DNA-binding domain"/>
    <property type="match status" value="1"/>
</dbReference>
<dbReference type="PANTHER" id="PTHR30419">
    <property type="entry name" value="HTH-TYPE TRANSCRIPTIONAL REGULATOR YBHD"/>
    <property type="match status" value="1"/>
</dbReference>
<dbReference type="InterPro" id="IPR036388">
    <property type="entry name" value="WH-like_DNA-bd_sf"/>
</dbReference>
<dbReference type="Gene3D" id="1.10.10.10">
    <property type="entry name" value="Winged helix-like DNA-binding domain superfamily/Winged helix DNA-binding domain"/>
    <property type="match status" value="1"/>
</dbReference>
<dbReference type="AlphaFoldDB" id="A0AB35WS19"/>
<dbReference type="InterPro" id="IPR000847">
    <property type="entry name" value="LysR_HTH_N"/>
</dbReference>
<organism evidence="6 7">
    <name type="scientific">Pseudomonas auratipiscis</name>
    <dbReference type="NCBI Taxonomy" id="3115853"/>
    <lineage>
        <taxon>Bacteria</taxon>
        <taxon>Pseudomonadati</taxon>
        <taxon>Pseudomonadota</taxon>
        <taxon>Gammaproteobacteria</taxon>
        <taxon>Pseudomonadales</taxon>
        <taxon>Pseudomonadaceae</taxon>
        <taxon>Pseudomonas</taxon>
    </lineage>
</organism>
<dbReference type="InterPro" id="IPR050950">
    <property type="entry name" value="HTH-type_LysR_regulators"/>
</dbReference>
<keyword evidence="4" id="KW-0804">Transcription</keyword>
<dbReference type="GO" id="GO:0005829">
    <property type="term" value="C:cytosol"/>
    <property type="evidence" value="ECO:0007669"/>
    <property type="project" value="TreeGrafter"/>
</dbReference>
<dbReference type="Gene3D" id="3.40.190.290">
    <property type="match status" value="1"/>
</dbReference>
<accession>A0AB35WS19</accession>
<comment type="similarity">
    <text evidence="1">Belongs to the LysR transcriptional regulatory family.</text>
</comment>
<gene>
    <name evidence="6" type="ORF">V0R53_00545</name>
</gene>
<dbReference type="SUPFAM" id="SSF53850">
    <property type="entry name" value="Periplasmic binding protein-like II"/>
    <property type="match status" value="1"/>
</dbReference>
<dbReference type="Pfam" id="PF03466">
    <property type="entry name" value="LysR_substrate"/>
    <property type="match status" value="1"/>
</dbReference>
<dbReference type="PROSITE" id="PS50931">
    <property type="entry name" value="HTH_LYSR"/>
    <property type="match status" value="1"/>
</dbReference>
<sequence length="310" mass="34399">MPANALSELTFQDSRLKYLYISHQRGSMRAAADEFGVAASSISRHIAKLEQELNIELVKQGAHRVELTDAGKVVVEYYQTRLAHQQDLFSKMDDLRGQQQNLAVIAVGEGLLDAHAISSLNHFLREHRTLRTEIISAPSYEVQRMVAQDQAHLAVIFSPCPAAQFSKLFSLAQPLCLIVDRNHPLAGRTRVSLEDLSKTSLILPGPKFRVRELLDLACANIDLKIEPAIITNSLSVILDFVRTGAGATLLPERPVREELKSGALRAIPIDCPLMEHTEIQIVTRRSRRLPEVTQALALALAKALRTSPVR</sequence>
<evidence type="ECO:0000256" key="2">
    <source>
        <dbReference type="ARBA" id="ARBA00023015"/>
    </source>
</evidence>
<reference evidence="6 7" key="1">
    <citation type="submission" date="2024-01" db="EMBL/GenBank/DDBJ databases">
        <title>Unpublished Manusciprt.</title>
        <authorList>
            <person name="Duman M."/>
            <person name="Valdes E.G."/>
            <person name="Ajmi N."/>
            <person name="Altun S."/>
            <person name="Saticioglu I.B."/>
        </authorList>
    </citation>
    <scope>NUCLEOTIDE SEQUENCE [LARGE SCALE GENOMIC DNA]</scope>
    <source>
        <strain evidence="6 7">120P</strain>
    </source>
</reference>
<dbReference type="Proteomes" id="UP001307839">
    <property type="component" value="Unassembled WGS sequence"/>
</dbReference>
<proteinExistence type="inferred from homology"/>
<keyword evidence="2" id="KW-0805">Transcription regulation</keyword>
<name>A0AB35WS19_9PSED</name>